<evidence type="ECO:0000313" key="2">
    <source>
        <dbReference type="EMBL" id="PIO30515.1"/>
    </source>
</evidence>
<evidence type="ECO:0000313" key="3">
    <source>
        <dbReference type="Proteomes" id="UP000228934"/>
    </source>
</evidence>
<name>A0A2G9RRV6_AQUCT</name>
<organism evidence="2 3">
    <name type="scientific">Aquarana catesbeiana</name>
    <name type="common">American bullfrog</name>
    <name type="synonym">Rana catesbeiana</name>
    <dbReference type="NCBI Taxonomy" id="8400"/>
    <lineage>
        <taxon>Eukaryota</taxon>
        <taxon>Metazoa</taxon>
        <taxon>Chordata</taxon>
        <taxon>Craniata</taxon>
        <taxon>Vertebrata</taxon>
        <taxon>Euteleostomi</taxon>
        <taxon>Amphibia</taxon>
        <taxon>Batrachia</taxon>
        <taxon>Anura</taxon>
        <taxon>Neobatrachia</taxon>
        <taxon>Ranoidea</taxon>
        <taxon>Ranidae</taxon>
        <taxon>Aquarana</taxon>
    </lineage>
</organism>
<protein>
    <submittedName>
        <fullName evidence="2">Uncharacterized protein</fullName>
    </submittedName>
</protein>
<keyword evidence="1" id="KW-1133">Transmembrane helix</keyword>
<reference evidence="3" key="1">
    <citation type="journal article" date="2017" name="Nat. Commun.">
        <title>The North American bullfrog draft genome provides insight into hormonal regulation of long noncoding RNA.</title>
        <authorList>
            <person name="Hammond S.A."/>
            <person name="Warren R.L."/>
            <person name="Vandervalk B.P."/>
            <person name="Kucuk E."/>
            <person name="Khan H."/>
            <person name="Gibb E.A."/>
            <person name="Pandoh P."/>
            <person name="Kirk H."/>
            <person name="Zhao Y."/>
            <person name="Jones M."/>
            <person name="Mungall A.J."/>
            <person name="Coope R."/>
            <person name="Pleasance S."/>
            <person name="Moore R.A."/>
            <person name="Holt R.A."/>
            <person name="Round J.M."/>
            <person name="Ohora S."/>
            <person name="Walle B.V."/>
            <person name="Veldhoen N."/>
            <person name="Helbing C.C."/>
            <person name="Birol I."/>
        </authorList>
    </citation>
    <scope>NUCLEOTIDE SEQUENCE [LARGE SCALE GENOMIC DNA]</scope>
</reference>
<keyword evidence="3" id="KW-1185">Reference proteome</keyword>
<dbReference type="OrthoDB" id="10263741at2759"/>
<keyword evidence="1" id="KW-0472">Membrane</keyword>
<dbReference type="EMBL" id="KV936173">
    <property type="protein sequence ID" value="PIO30515.1"/>
    <property type="molecule type" value="Genomic_DNA"/>
</dbReference>
<feature type="transmembrane region" description="Helical" evidence="1">
    <location>
        <begin position="12"/>
        <end position="31"/>
    </location>
</feature>
<gene>
    <name evidence="2" type="ORF">AB205_0128170</name>
</gene>
<keyword evidence="1" id="KW-0812">Transmembrane</keyword>
<accession>A0A2G9RRV6</accession>
<dbReference type="AlphaFoldDB" id="A0A2G9RRV6"/>
<dbReference type="Proteomes" id="UP000228934">
    <property type="component" value="Unassembled WGS sequence"/>
</dbReference>
<sequence length="103" mass="12021">MHPGSCNYGAFLIYPFFFFLLPPPLSCLFGWQDAVFFGRSALTYNEYIVEALINLTSGLPCKGLETCALYHRLENVLDKLFFFLIYIYKVEKIYQKPYNEVKP</sequence>
<proteinExistence type="predicted"/>
<evidence type="ECO:0000256" key="1">
    <source>
        <dbReference type="SAM" id="Phobius"/>
    </source>
</evidence>